<organism evidence="1 2">
    <name type="scientific">Dendrosporobacter quercicolus</name>
    <dbReference type="NCBI Taxonomy" id="146817"/>
    <lineage>
        <taxon>Bacteria</taxon>
        <taxon>Bacillati</taxon>
        <taxon>Bacillota</taxon>
        <taxon>Negativicutes</taxon>
        <taxon>Selenomonadales</taxon>
        <taxon>Sporomusaceae</taxon>
        <taxon>Dendrosporobacter</taxon>
    </lineage>
</organism>
<proteinExistence type="predicted"/>
<dbReference type="Proteomes" id="UP000214880">
    <property type="component" value="Unassembled WGS sequence"/>
</dbReference>
<evidence type="ECO:0000313" key="2">
    <source>
        <dbReference type="Proteomes" id="UP000214880"/>
    </source>
</evidence>
<sequence length="86" mass="8880">MDAVSDAMEVIDGAVAALGETTVSKTVFTETKNELAQVDTENRTLISQTAESVGIMAGKLNSAPDAPNQFGSVAALNVKVTKSLLP</sequence>
<reference evidence="1 2" key="1">
    <citation type="submission" date="2016-10" db="EMBL/GenBank/DDBJ databases">
        <authorList>
            <person name="de Groot N.N."/>
        </authorList>
    </citation>
    <scope>NUCLEOTIDE SEQUENCE [LARGE SCALE GENOMIC DNA]</scope>
    <source>
        <strain evidence="1 2">DSM 1736</strain>
    </source>
</reference>
<name>A0A1G9P124_9FIRM</name>
<keyword evidence="2" id="KW-1185">Reference proteome</keyword>
<dbReference type="AlphaFoldDB" id="A0A1G9P124"/>
<protein>
    <recommendedName>
        <fullName evidence="3">Methyl-accepting chemotaxis protein</fullName>
    </recommendedName>
</protein>
<evidence type="ECO:0000313" key="1">
    <source>
        <dbReference type="EMBL" id="SDL92566.1"/>
    </source>
</evidence>
<dbReference type="STRING" id="146817.SAMN04488502_1011196"/>
<gene>
    <name evidence="1" type="ORF">SAMN04488502_1011196</name>
</gene>
<evidence type="ECO:0008006" key="3">
    <source>
        <dbReference type="Google" id="ProtNLM"/>
    </source>
</evidence>
<dbReference type="EMBL" id="FNHB01000001">
    <property type="protein sequence ID" value="SDL92566.1"/>
    <property type="molecule type" value="Genomic_DNA"/>
</dbReference>
<accession>A0A1G9P124</accession>